<dbReference type="InterPro" id="IPR051091">
    <property type="entry name" value="O-Glucosyltr/Glycosyltrsf_90"/>
</dbReference>
<dbReference type="EMBL" id="ML996142">
    <property type="protein sequence ID" value="KAF2734847.1"/>
    <property type="molecule type" value="Genomic_DNA"/>
</dbReference>
<accession>A0A9P4V019</accession>
<gene>
    <name evidence="2" type="ORF">EJ04DRAFT_512155</name>
</gene>
<feature type="domain" description="Glycosyl transferase CAP10" evidence="1">
    <location>
        <begin position="127"/>
        <end position="397"/>
    </location>
</feature>
<evidence type="ECO:0000313" key="3">
    <source>
        <dbReference type="Proteomes" id="UP000799444"/>
    </source>
</evidence>
<proteinExistence type="predicted"/>
<name>A0A9P4V019_9PLEO</name>
<dbReference type="Pfam" id="PF05686">
    <property type="entry name" value="Glyco_transf_90"/>
    <property type="match status" value="1"/>
</dbReference>
<dbReference type="PANTHER" id="PTHR12203">
    <property type="entry name" value="KDEL LYS-ASP-GLU-LEU CONTAINING - RELATED"/>
    <property type="match status" value="1"/>
</dbReference>
<dbReference type="AlphaFoldDB" id="A0A9P4V019"/>
<organism evidence="2 3">
    <name type="scientific">Polyplosphaeria fusca</name>
    <dbReference type="NCBI Taxonomy" id="682080"/>
    <lineage>
        <taxon>Eukaryota</taxon>
        <taxon>Fungi</taxon>
        <taxon>Dikarya</taxon>
        <taxon>Ascomycota</taxon>
        <taxon>Pezizomycotina</taxon>
        <taxon>Dothideomycetes</taxon>
        <taxon>Pleosporomycetidae</taxon>
        <taxon>Pleosporales</taxon>
        <taxon>Tetraplosphaeriaceae</taxon>
        <taxon>Polyplosphaeria</taxon>
    </lineage>
</organism>
<keyword evidence="3" id="KW-1185">Reference proteome</keyword>
<comment type="caution">
    <text evidence="2">The sequence shown here is derived from an EMBL/GenBank/DDBJ whole genome shotgun (WGS) entry which is preliminary data.</text>
</comment>
<dbReference type="SMART" id="SM00672">
    <property type="entry name" value="CAP10"/>
    <property type="match status" value="1"/>
</dbReference>
<sequence length="434" mass="48490">MLLFRENDHVFARRNGGLHPQAPVTASSNEFKSTAEKEDVFDRLSMSEKECKVAFPELTRDITDAVGRGKFTFEKSDPEYKGLVQGRIKGGKLYILTTAPDTTPEILHQRTAILHQISRALSTAPSALPDTHFAFVINDSPKNNSWAFARPNKPSPYNIWLMPSFAFWSWPTPTLGTIDDVLSRIASIEHTTPFTAKIDKAAWRGTAWFNPLGYPRLRHDLLLASKNKSWADIQKLESVQGKPANALPIHDFCKYKYVVYTEGVTYSGRLPYHQACASVLITAPLTYLTTTAWSIRPIYAEALMQGHAKVEQSKTRKTLELLPSVADWRDANAVYVAPDFSNLEIVVEFLQAHPEVAERIARNQRETVVGGGYLSPAAETCYWRALIRGWAGIARASEGWGDVRGERFETWILKEVVQRREGTLGKSSGPGAPG</sequence>
<protein>
    <recommendedName>
        <fullName evidence="1">Glycosyl transferase CAP10 domain-containing protein</fullName>
    </recommendedName>
</protein>
<dbReference type="OrthoDB" id="202415at2759"/>
<dbReference type="Proteomes" id="UP000799444">
    <property type="component" value="Unassembled WGS sequence"/>
</dbReference>
<evidence type="ECO:0000313" key="2">
    <source>
        <dbReference type="EMBL" id="KAF2734847.1"/>
    </source>
</evidence>
<evidence type="ECO:0000259" key="1">
    <source>
        <dbReference type="SMART" id="SM00672"/>
    </source>
</evidence>
<dbReference type="InterPro" id="IPR006598">
    <property type="entry name" value="CAP10"/>
</dbReference>
<dbReference type="PANTHER" id="PTHR12203:SF63">
    <property type="entry name" value="GLYCOSYL TRANSFERASE CAP10 DOMAIN-CONTAINING PROTEIN"/>
    <property type="match status" value="1"/>
</dbReference>
<reference evidence="2" key="1">
    <citation type="journal article" date="2020" name="Stud. Mycol.">
        <title>101 Dothideomycetes genomes: a test case for predicting lifestyles and emergence of pathogens.</title>
        <authorList>
            <person name="Haridas S."/>
            <person name="Albert R."/>
            <person name="Binder M."/>
            <person name="Bloem J."/>
            <person name="Labutti K."/>
            <person name="Salamov A."/>
            <person name="Andreopoulos B."/>
            <person name="Baker S."/>
            <person name="Barry K."/>
            <person name="Bills G."/>
            <person name="Bluhm B."/>
            <person name="Cannon C."/>
            <person name="Castanera R."/>
            <person name="Culley D."/>
            <person name="Daum C."/>
            <person name="Ezra D."/>
            <person name="Gonzalez J."/>
            <person name="Henrissat B."/>
            <person name="Kuo A."/>
            <person name="Liang C."/>
            <person name="Lipzen A."/>
            <person name="Lutzoni F."/>
            <person name="Magnuson J."/>
            <person name="Mondo S."/>
            <person name="Nolan M."/>
            <person name="Ohm R."/>
            <person name="Pangilinan J."/>
            <person name="Park H.-J."/>
            <person name="Ramirez L."/>
            <person name="Alfaro M."/>
            <person name="Sun H."/>
            <person name="Tritt A."/>
            <person name="Yoshinaga Y."/>
            <person name="Zwiers L.-H."/>
            <person name="Turgeon B."/>
            <person name="Goodwin S."/>
            <person name="Spatafora J."/>
            <person name="Crous P."/>
            <person name="Grigoriev I."/>
        </authorList>
    </citation>
    <scope>NUCLEOTIDE SEQUENCE</scope>
    <source>
        <strain evidence="2">CBS 125425</strain>
    </source>
</reference>